<evidence type="ECO:0000259" key="8">
    <source>
        <dbReference type="PROSITE" id="PS51701"/>
    </source>
</evidence>
<dbReference type="GO" id="GO:0005886">
    <property type="term" value="C:plasma membrane"/>
    <property type="evidence" value="ECO:0007669"/>
    <property type="project" value="UniProtKB-SubCell"/>
</dbReference>
<reference evidence="9 10" key="1">
    <citation type="journal article" date="2017" name="BMC Genomics">
        <title>Whole-genome assembly of Babesia ovata and comparative genomics between closely related pathogens.</title>
        <authorList>
            <person name="Yamagishi J."/>
            <person name="Asada M."/>
            <person name="Hakimi H."/>
            <person name="Tanaka T.Q."/>
            <person name="Sugimoto C."/>
            <person name="Kawazu S."/>
        </authorList>
    </citation>
    <scope>NUCLEOTIDE SEQUENCE [LARGE SCALE GENOMIC DNA]</scope>
    <source>
        <strain evidence="9 10">Miyake</strain>
    </source>
</reference>
<dbReference type="InterPro" id="IPR038160">
    <property type="entry name" value="6_CYS_dom_sf"/>
</dbReference>
<sequence length="914" mass="102464">MDIDDFGSATVICPRQVNDTEYVWHPQPNSGGNGFLNTYGFVDGKLRSVALSDVVITDEPGDNIWVESNEAAAILNFNLRDDDDIYVVTERRSIFICGPRDMILSDALQRHLDGINGTIQAQGFPWSPSTPLTQEINKIGSGLGVFFMYRGRVHMPLQGCGSRPSPLFAPDNEVTVDPVTGTRSCVVDPISEARIGFVCEGRIEPDDCMRYLLDTNGDVVRVPPPYPHLSFDFHRPWVVTQYFSLLALPPINGECKCLNPKTGQVNAKIEIRSKADYVCDISSKLFRNRSQPIRGPWCSVILQPGGSLTIRLPIKNVYAEPADEEASTVTFSQMMSLYEYETEFRPEDLTTLRQLSVPYDVDMYNEIPYHSALVGDALELDVSQMHRGEVKLKYHSGKPLALRSGLNSFFYNWTLKSRNKNVLERISAIVNVSFAFTHYYDIVGCDLGTQSLFDPEKSKSCCSTKSMENGIGSVYECLYHETPHVGWVGIRCGPNEELLPNNCESTGYDLYSNQITPFPKSLRSDTPYPIGGFQMFRMDFQDTAIGYACICVDQRGYETSKLILEYNKNTFYRYKVYRPERSHTSLPYILLPWREIGLSIEGFTSPESVMIRHVPQTAITIQAGKTLSLYCELDLDALQGILELLNIHRNSARETLKWLPERPDEFYYAVERTPNGPEFVRRRYIDSMAATQAAFEVVYQANPRSPRYPELTIKTRRSAVLISKEPLHKQYVPMTFLCGKLIEPADVSITAGDVPTSSTANVVRSAVEYTWNIVNVNVETTDPYMQGCGVTYSSDELFKPETPPLYGGDGKSQFGCKVDLQAAKEAAFYCPAPYVLDPPNCFSQVYVDGEVTNLGGLSQSLSASRSNHFVILEFNDSLVGPGEALRQTPPLECRCVTVKGAVLSTIQIENYYSK</sequence>
<keyword evidence="4" id="KW-0732">Signal</keyword>
<evidence type="ECO:0000256" key="3">
    <source>
        <dbReference type="ARBA" id="ARBA00022475"/>
    </source>
</evidence>
<dbReference type="PROSITE" id="PS51701">
    <property type="entry name" value="6_CYS"/>
    <property type="match status" value="1"/>
</dbReference>
<evidence type="ECO:0000313" key="9">
    <source>
        <dbReference type="EMBL" id="GBE58737.1"/>
    </source>
</evidence>
<dbReference type="VEuPathDB" id="PiroplasmaDB:BOVATA_002300"/>
<keyword evidence="5" id="KW-0472">Membrane</keyword>
<dbReference type="OrthoDB" id="365660at2759"/>
<dbReference type="Pfam" id="PF07422">
    <property type="entry name" value="s48_45"/>
    <property type="match status" value="1"/>
</dbReference>
<comment type="subcellular location">
    <subcellularLocation>
        <location evidence="1">Cell membrane</location>
    </subcellularLocation>
    <subcellularLocation>
        <location evidence="2">Cell surface</location>
    </subcellularLocation>
</comment>
<comment type="caution">
    <text evidence="9">The sequence shown here is derived from an EMBL/GenBank/DDBJ whole genome shotgun (WGS) entry which is preliminary data.</text>
</comment>
<proteinExistence type="predicted"/>
<protein>
    <recommendedName>
        <fullName evidence="8">6-Cys domain-containing protein</fullName>
    </recommendedName>
</protein>
<dbReference type="InterPro" id="IPR010884">
    <property type="entry name" value="6_CYS_dom"/>
</dbReference>
<feature type="domain" description="6-Cys" evidence="8">
    <location>
        <begin position="784"/>
        <end position="914"/>
    </location>
</feature>
<keyword evidence="6" id="KW-1015">Disulfide bond</keyword>
<evidence type="ECO:0000256" key="5">
    <source>
        <dbReference type="ARBA" id="ARBA00023136"/>
    </source>
</evidence>
<dbReference type="AlphaFoldDB" id="A0A2H6K6W1"/>
<accession>A0A2H6K6W1</accession>
<evidence type="ECO:0000256" key="7">
    <source>
        <dbReference type="ARBA" id="ARBA00023180"/>
    </source>
</evidence>
<keyword evidence="3" id="KW-1003">Cell membrane</keyword>
<dbReference type="EMBL" id="BDSA01000001">
    <property type="protein sequence ID" value="GBE58737.1"/>
    <property type="molecule type" value="Genomic_DNA"/>
</dbReference>
<dbReference type="GeneID" id="39872507"/>
<evidence type="ECO:0000256" key="6">
    <source>
        <dbReference type="ARBA" id="ARBA00023157"/>
    </source>
</evidence>
<evidence type="ECO:0000313" key="10">
    <source>
        <dbReference type="Proteomes" id="UP000236319"/>
    </source>
</evidence>
<dbReference type="RefSeq" id="XP_028864980.1">
    <property type="nucleotide sequence ID" value="XM_029009147.1"/>
</dbReference>
<name>A0A2H6K6W1_9APIC</name>
<organism evidence="9 10">
    <name type="scientific">Babesia ovata</name>
    <dbReference type="NCBI Taxonomy" id="189622"/>
    <lineage>
        <taxon>Eukaryota</taxon>
        <taxon>Sar</taxon>
        <taxon>Alveolata</taxon>
        <taxon>Apicomplexa</taxon>
        <taxon>Aconoidasida</taxon>
        <taxon>Piroplasmida</taxon>
        <taxon>Babesiidae</taxon>
        <taxon>Babesia</taxon>
    </lineage>
</organism>
<dbReference type="Gene3D" id="2.60.40.2860">
    <property type="match status" value="1"/>
</dbReference>
<dbReference type="GO" id="GO:0009986">
    <property type="term" value="C:cell surface"/>
    <property type="evidence" value="ECO:0007669"/>
    <property type="project" value="UniProtKB-SubCell"/>
</dbReference>
<keyword evidence="10" id="KW-1185">Reference proteome</keyword>
<evidence type="ECO:0000256" key="2">
    <source>
        <dbReference type="ARBA" id="ARBA00004241"/>
    </source>
</evidence>
<dbReference type="Proteomes" id="UP000236319">
    <property type="component" value="Unassembled WGS sequence"/>
</dbReference>
<evidence type="ECO:0000256" key="4">
    <source>
        <dbReference type="ARBA" id="ARBA00022729"/>
    </source>
</evidence>
<evidence type="ECO:0000256" key="1">
    <source>
        <dbReference type="ARBA" id="ARBA00004236"/>
    </source>
</evidence>
<keyword evidence="7" id="KW-0325">Glycoprotein</keyword>
<gene>
    <name evidence="9" type="ORF">BOVATA_002300</name>
</gene>